<dbReference type="Proteomes" id="UP000799118">
    <property type="component" value="Unassembled WGS sequence"/>
</dbReference>
<sequence>MPLPFFILAFWIGLASCQSSITLWEFGANRLLTGKVTLPMLPVGVATDAIATTYLYEIAESVVTTTANGAVVTLPIQPGECPYCPLTATRTIVASASGWVENFVSDTIQCNFINATVGECSDTASTSFGKPTPIAVAIAASATSSSVTLFQTVTSMPTQTSVGAPIITSTAVASATSIPTLPRVPGDLLCALLILMVWLLRRKRQSHQESVDFETPSAPVEHARELTFQNLAPLRSTDSEQISSAPYISSLAETTSDDSERPLQPQSWKGRLAREEHLQALSISTPSLQDDNSHYNEQVVAPQVADRMVDILERLRRLEEQGEPPPNYG</sequence>
<reference evidence="2" key="1">
    <citation type="journal article" date="2019" name="Environ. Microbiol.">
        <title>Fungal ecological strategies reflected in gene transcription - a case study of two litter decomposers.</title>
        <authorList>
            <person name="Barbi F."/>
            <person name="Kohler A."/>
            <person name="Barry K."/>
            <person name="Baskaran P."/>
            <person name="Daum C."/>
            <person name="Fauchery L."/>
            <person name="Ihrmark K."/>
            <person name="Kuo A."/>
            <person name="LaButti K."/>
            <person name="Lipzen A."/>
            <person name="Morin E."/>
            <person name="Grigoriev I.V."/>
            <person name="Henrissat B."/>
            <person name="Lindahl B."/>
            <person name="Martin F."/>
        </authorList>
    </citation>
    <scope>NUCLEOTIDE SEQUENCE</scope>
    <source>
        <strain evidence="2">JB14</strain>
    </source>
</reference>
<keyword evidence="1" id="KW-0732">Signal</keyword>
<name>A0A6A4H0N7_9AGAR</name>
<organism evidence="2 3">
    <name type="scientific">Gymnopus androsaceus JB14</name>
    <dbReference type="NCBI Taxonomy" id="1447944"/>
    <lineage>
        <taxon>Eukaryota</taxon>
        <taxon>Fungi</taxon>
        <taxon>Dikarya</taxon>
        <taxon>Basidiomycota</taxon>
        <taxon>Agaricomycotina</taxon>
        <taxon>Agaricomycetes</taxon>
        <taxon>Agaricomycetidae</taxon>
        <taxon>Agaricales</taxon>
        <taxon>Marasmiineae</taxon>
        <taxon>Omphalotaceae</taxon>
        <taxon>Gymnopus</taxon>
    </lineage>
</organism>
<evidence type="ECO:0000313" key="2">
    <source>
        <dbReference type="EMBL" id="KAE9390924.1"/>
    </source>
</evidence>
<evidence type="ECO:0000256" key="1">
    <source>
        <dbReference type="SAM" id="SignalP"/>
    </source>
</evidence>
<feature type="chain" id="PRO_5025568878" evidence="1">
    <location>
        <begin position="18"/>
        <end position="329"/>
    </location>
</feature>
<dbReference type="EMBL" id="ML769641">
    <property type="protein sequence ID" value="KAE9390924.1"/>
    <property type="molecule type" value="Genomic_DNA"/>
</dbReference>
<gene>
    <name evidence="2" type="ORF">BT96DRAFT_945757</name>
</gene>
<protein>
    <submittedName>
        <fullName evidence="2">Uncharacterized protein</fullName>
    </submittedName>
</protein>
<dbReference type="OrthoDB" id="2962003at2759"/>
<keyword evidence="3" id="KW-1185">Reference proteome</keyword>
<feature type="signal peptide" evidence="1">
    <location>
        <begin position="1"/>
        <end position="17"/>
    </location>
</feature>
<accession>A0A6A4H0N7</accession>
<proteinExistence type="predicted"/>
<evidence type="ECO:0000313" key="3">
    <source>
        <dbReference type="Proteomes" id="UP000799118"/>
    </source>
</evidence>
<dbReference type="AlphaFoldDB" id="A0A6A4H0N7"/>